<dbReference type="PATRIC" id="fig|1423779.3.peg.330"/>
<sequence>MVNALLVRIHQSGLLNEVKGHRLELVKEGIATYKQYREKIPAMTPVWPTGLSQLDDEWFSYGLRNKKEMYLAVWHGKGETVEKTIDLSHYGKVNEVTQLFPKDDRLTKYVCANDLLTVHFPQEKVVRLYKIELGE</sequence>
<protein>
    <submittedName>
        <fullName evidence="1">Alpha-galactosidase</fullName>
    </submittedName>
</protein>
<dbReference type="Proteomes" id="UP000050973">
    <property type="component" value="Unassembled WGS sequence"/>
</dbReference>
<proteinExistence type="predicted"/>
<accession>A0A0R1WC56</accession>
<dbReference type="EMBL" id="AZGE01000010">
    <property type="protein sequence ID" value="KRM15544.1"/>
    <property type="molecule type" value="Genomic_DNA"/>
</dbReference>
<evidence type="ECO:0000313" key="1">
    <source>
        <dbReference type="EMBL" id="KRM15544.1"/>
    </source>
</evidence>
<reference evidence="1 2" key="1">
    <citation type="journal article" date="2015" name="Genome Announc.">
        <title>Expanding the biotechnology potential of lactobacilli through comparative genomics of 213 strains and associated genera.</title>
        <authorList>
            <person name="Sun Z."/>
            <person name="Harris H.M."/>
            <person name="McCann A."/>
            <person name="Guo C."/>
            <person name="Argimon S."/>
            <person name="Zhang W."/>
            <person name="Yang X."/>
            <person name="Jeffery I.B."/>
            <person name="Cooney J.C."/>
            <person name="Kagawa T.F."/>
            <person name="Liu W."/>
            <person name="Song Y."/>
            <person name="Salvetti E."/>
            <person name="Wrobel A."/>
            <person name="Rasinkangas P."/>
            <person name="Parkhill J."/>
            <person name="Rea M.C."/>
            <person name="O'Sullivan O."/>
            <person name="Ritari J."/>
            <person name="Douillard F.P."/>
            <person name="Paul Ross R."/>
            <person name="Yang R."/>
            <person name="Briner A.E."/>
            <person name="Felis G.E."/>
            <person name="de Vos W.M."/>
            <person name="Barrangou R."/>
            <person name="Klaenhammer T.R."/>
            <person name="Caufield P.W."/>
            <person name="Cui Y."/>
            <person name="Zhang H."/>
            <person name="O'Toole P.W."/>
        </authorList>
    </citation>
    <scope>NUCLEOTIDE SEQUENCE [LARGE SCALE GENOMIC DNA]</scope>
    <source>
        <strain evidence="1 2">DSM 4864</strain>
    </source>
</reference>
<name>A0A0R1WC56_9LACO</name>
<organism evidence="1 2">
    <name type="scientific">Limosilactobacillus oris DSM 4864</name>
    <dbReference type="NCBI Taxonomy" id="1423779"/>
    <lineage>
        <taxon>Bacteria</taxon>
        <taxon>Bacillati</taxon>
        <taxon>Bacillota</taxon>
        <taxon>Bacilli</taxon>
        <taxon>Lactobacillales</taxon>
        <taxon>Lactobacillaceae</taxon>
        <taxon>Limosilactobacillus</taxon>
    </lineage>
</organism>
<dbReference type="AlphaFoldDB" id="A0A0R1WC56"/>
<comment type="caution">
    <text evidence="1">The sequence shown here is derived from an EMBL/GenBank/DDBJ whole genome shotgun (WGS) entry which is preliminary data.</text>
</comment>
<gene>
    <name evidence="1" type="ORF">FC49_GL000326</name>
</gene>
<evidence type="ECO:0000313" key="2">
    <source>
        <dbReference type="Proteomes" id="UP000050973"/>
    </source>
</evidence>